<protein>
    <recommendedName>
        <fullName evidence="2">Glycine dehydrogenase C-terminal domain-containing protein</fullName>
    </recommendedName>
</protein>
<evidence type="ECO:0000256" key="1">
    <source>
        <dbReference type="ARBA" id="ARBA00022898"/>
    </source>
</evidence>
<dbReference type="AlphaFoldDB" id="A0A2H9TGZ5"/>
<dbReference type="InterPro" id="IPR015424">
    <property type="entry name" value="PyrdxlP-dep_Trfase"/>
</dbReference>
<dbReference type="Pfam" id="PF21478">
    <property type="entry name" value="GcvP2_C"/>
    <property type="match status" value="1"/>
</dbReference>
<dbReference type="GO" id="GO:0004375">
    <property type="term" value="F:glycine dehydrogenase (decarboxylating) activity"/>
    <property type="evidence" value="ECO:0007669"/>
    <property type="project" value="InterPro"/>
</dbReference>
<dbReference type="GO" id="GO:0016594">
    <property type="term" value="F:glycine binding"/>
    <property type="evidence" value="ECO:0007669"/>
    <property type="project" value="TreeGrafter"/>
</dbReference>
<gene>
    <name evidence="3" type="ORF">PSACC_03117</name>
</gene>
<dbReference type="Proteomes" id="UP000240830">
    <property type="component" value="Unassembled WGS sequence"/>
</dbReference>
<dbReference type="Gene3D" id="3.90.1150.10">
    <property type="entry name" value="Aspartate Aminotransferase, domain 1"/>
    <property type="match status" value="1"/>
</dbReference>
<comment type="caution">
    <text evidence="3">The sequence shown here is derived from an EMBL/GenBank/DDBJ whole genome shotgun (WGS) entry which is preliminary data.</text>
</comment>
<keyword evidence="1" id="KW-0663">Pyridoxal phosphate</keyword>
<accession>A0A2H9TGZ5</accession>
<reference evidence="3 4" key="1">
    <citation type="submission" date="2016-10" db="EMBL/GenBank/DDBJ databases">
        <title>The genome of Paramicrosporidium saccamoebae is the missing link in understanding Cryptomycota and Microsporidia evolution.</title>
        <authorList>
            <person name="Quandt C.A."/>
            <person name="Beaudet D."/>
            <person name="Corsaro D."/>
            <person name="Michel R."/>
            <person name="Corradi N."/>
            <person name="James T."/>
        </authorList>
    </citation>
    <scope>NUCLEOTIDE SEQUENCE [LARGE SCALE GENOMIC DNA]</scope>
    <source>
        <strain evidence="3 4">KSL3</strain>
    </source>
</reference>
<evidence type="ECO:0000313" key="3">
    <source>
        <dbReference type="EMBL" id="PJF17053.1"/>
    </source>
</evidence>
<dbReference type="EMBL" id="MTSL01000191">
    <property type="protein sequence ID" value="PJF17053.1"/>
    <property type="molecule type" value="Genomic_DNA"/>
</dbReference>
<dbReference type="InterPro" id="IPR015422">
    <property type="entry name" value="PyrdxlP-dep_Trfase_small"/>
</dbReference>
<feature type="domain" description="Glycine dehydrogenase C-terminal" evidence="2">
    <location>
        <begin position="1"/>
        <end position="56"/>
    </location>
</feature>
<dbReference type="GO" id="GO:0005960">
    <property type="term" value="C:glycine cleavage complex"/>
    <property type="evidence" value="ECO:0007669"/>
    <property type="project" value="TreeGrafter"/>
</dbReference>
<dbReference type="InterPro" id="IPR049316">
    <property type="entry name" value="GDC-P_C"/>
</dbReference>
<sequence length="107" mass="12392">MSWPVPGTLMIEPTESENHAEIERFCDAMIMIRREIAEIEGGKYPRDDNVLVNAPHCLQDLILTEWDRPYSREKAAFPVDSLRRNKFWPSVSRLDDVHGDLNFCSCV</sequence>
<evidence type="ECO:0000259" key="2">
    <source>
        <dbReference type="Pfam" id="PF21478"/>
    </source>
</evidence>
<dbReference type="GO" id="GO:0005739">
    <property type="term" value="C:mitochondrion"/>
    <property type="evidence" value="ECO:0007669"/>
    <property type="project" value="TreeGrafter"/>
</dbReference>
<dbReference type="OrthoDB" id="6537869at2759"/>
<evidence type="ECO:0000313" key="4">
    <source>
        <dbReference type="Proteomes" id="UP000240830"/>
    </source>
</evidence>
<dbReference type="GO" id="GO:0019464">
    <property type="term" value="P:glycine decarboxylation via glycine cleavage system"/>
    <property type="evidence" value="ECO:0007669"/>
    <property type="project" value="TreeGrafter"/>
</dbReference>
<dbReference type="PANTHER" id="PTHR11773">
    <property type="entry name" value="GLYCINE DEHYDROGENASE, DECARBOXYLATING"/>
    <property type="match status" value="1"/>
</dbReference>
<dbReference type="GO" id="GO:0030170">
    <property type="term" value="F:pyridoxal phosphate binding"/>
    <property type="evidence" value="ECO:0007669"/>
    <property type="project" value="TreeGrafter"/>
</dbReference>
<keyword evidence="4" id="KW-1185">Reference proteome</keyword>
<dbReference type="InterPro" id="IPR020581">
    <property type="entry name" value="GDC_P"/>
</dbReference>
<dbReference type="PANTHER" id="PTHR11773:SF1">
    <property type="entry name" value="GLYCINE DEHYDROGENASE (DECARBOXYLATING), MITOCHONDRIAL"/>
    <property type="match status" value="1"/>
</dbReference>
<dbReference type="STRING" id="1246581.A0A2H9TGZ5"/>
<organism evidence="3 4">
    <name type="scientific">Paramicrosporidium saccamoebae</name>
    <dbReference type="NCBI Taxonomy" id="1246581"/>
    <lineage>
        <taxon>Eukaryota</taxon>
        <taxon>Fungi</taxon>
        <taxon>Fungi incertae sedis</taxon>
        <taxon>Cryptomycota</taxon>
        <taxon>Cryptomycota incertae sedis</taxon>
        <taxon>Paramicrosporidium</taxon>
    </lineage>
</organism>
<proteinExistence type="predicted"/>
<dbReference type="SUPFAM" id="SSF53383">
    <property type="entry name" value="PLP-dependent transferases"/>
    <property type="match status" value="1"/>
</dbReference>
<name>A0A2H9TGZ5_9FUNG</name>